<dbReference type="PANTHER" id="PTHR10775:SF185">
    <property type="entry name" value="OS08G0208400 PROTEIN"/>
    <property type="match status" value="1"/>
</dbReference>
<sequence>MKYNDLLLEAGVELYPGCKSFMKLSFIQHLFCLKCLYSWSTRSFDQLMELLIEAFSDGSLLPKNTYEVKKIMKVFDLGYIKIDACPNDCYLFWKERSNQEVCHICVSSRWAGAKKSTSKGKKNQMKSAMVVRYFPLIMRLQRLFKTKKSAEEMIWHENRHPVDGEDWKSFDSRYPDFSSDPRNVRLVLASDGFNPFKIMSSTYSIWPVLLVPYNMPPWITMKQTSFIMSIIIPGEKSPGNNIDIYLQPLINELYELCHGVISYDATSGQSFHLRATLMWTINDFSAYGMNLNV</sequence>
<reference evidence="1 2" key="2">
    <citation type="journal article" date="2017" name="Nature">
        <title>The Apostasia genome and the evolution of orchids.</title>
        <authorList>
            <person name="Zhang G.Q."/>
            <person name="Liu K.W."/>
            <person name="Li Z."/>
            <person name="Lohaus R."/>
            <person name="Hsiao Y.Y."/>
            <person name="Niu S.C."/>
            <person name="Wang J.Y."/>
            <person name="Lin Y.C."/>
            <person name="Xu Q."/>
            <person name="Chen L.J."/>
            <person name="Yoshida K."/>
            <person name="Fujiwara S."/>
            <person name="Wang Z.W."/>
            <person name="Zhang Y.Q."/>
            <person name="Mitsuda N."/>
            <person name="Wang M."/>
            <person name="Liu G.H."/>
            <person name="Pecoraro L."/>
            <person name="Huang H.X."/>
            <person name="Xiao X.J."/>
            <person name="Lin M."/>
            <person name="Wu X.Y."/>
            <person name="Wu W.L."/>
            <person name="Chen Y.Y."/>
            <person name="Chang S.B."/>
            <person name="Sakamoto S."/>
            <person name="Ohme-Takagi M."/>
            <person name="Yagi M."/>
            <person name="Zeng S.J."/>
            <person name="Shen C.Y."/>
            <person name="Yeh C.M."/>
            <person name="Luo Y.B."/>
            <person name="Tsai W.C."/>
            <person name="Van de Peer Y."/>
            <person name="Liu Z.J."/>
        </authorList>
    </citation>
    <scope>NUCLEOTIDE SEQUENCE [LARGE SCALE GENOMIC DNA]</scope>
    <source>
        <tissue evidence="1">The whole plant</tissue>
    </source>
</reference>
<organism evidence="1 2">
    <name type="scientific">Dendrobium catenatum</name>
    <dbReference type="NCBI Taxonomy" id="906689"/>
    <lineage>
        <taxon>Eukaryota</taxon>
        <taxon>Viridiplantae</taxon>
        <taxon>Streptophyta</taxon>
        <taxon>Embryophyta</taxon>
        <taxon>Tracheophyta</taxon>
        <taxon>Spermatophyta</taxon>
        <taxon>Magnoliopsida</taxon>
        <taxon>Liliopsida</taxon>
        <taxon>Asparagales</taxon>
        <taxon>Orchidaceae</taxon>
        <taxon>Epidendroideae</taxon>
        <taxon>Malaxideae</taxon>
        <taxon>Dendrobiinae</taxon>
        <taxon>Dendrobium</taxon>
    </lineage>
</organism>
<dbReference type="Pfam" id="PF02992">
    <property type="entry name" value="Transposase_21"/>
    <property type="match status" value="1"/>
</dbReference>
<evidence type="ECO:0000313" key="1">
    <source>
        <dbReference type="EMBL" id="PKU73072.1"/>
    </source>
</evidence>
<dbReference type="AlphaFoldDB" id="A0A2I0WBQ4"/>
<dbReference type="InterPro" id="IPR004242">
    <property type="entry name" value="Transposase_21"/>
</dbReference>
<dbReference type="PANTHER" id="PTHR10775">
    <property type="entry name" value="OS08G0208400 PROTEIN"/>
    <property type="match status" value="1"/>
</dbReference>
<evidence type="ECO:0000313" key="2">
    <source>
        <dbReference type="Proteomes" id="UP000233837"/>
    </source>
</evidence>
<dbReference type="Proteomes" id="UP000233837">
    <property type="component" value="Unassembled WGS sequence"/>
</dbReference>
<gene>
    <name evidence="1" type="ORF">MA16_Dca026495</name>
</gene>
<keyword evidence="2" id="KW-1185">Reference proteome</keyword>
<proteinExistence type="predicted"/>
<reference evidence="1 2" key="1">
    <citation type="journal article" date="2016" name="Sci. Rep.">
        <title>The Dendrobium catenatum Lindl. genome sequence provides insights into polysaccharide synthase, floral development and adaptive evolution.</title>
        <authorList>
            <person name="Zhang G.Q."/>
            <person name="Xu Q."/>
            <person name="Bian C."/>
            <person name="Tsai W.C."/>
            <person name="Yeh C.M."/>
            <person name="Liu K.W."/>
            <person name="Yoshida K."/>
            <person name="Zhang L.S."/>
            <person name="Chang S.B."/>
            <person name="Chen F."/>
            <person name="Shi Y."/>
            <person name="Su Y.Y."/>
            <person name="Zhang Y.Q."/>
            <person name="Chen L.J."/>
            <person name="Yin Y."/>
            <person name="Lin M."/>
            <person name="Huang H."/>
            <person name="Deng H."/>
            <person name="Wang Z.W."/>
            <person name="Zhu S.L."/>
            <person name="Zhao X."/>
            <person name="Deng C."/>
            <person name="Niu S.C."/>
            <person name="Huang J."/>
            <person name="Wang M."/>
            <person name="Liu G.H."/>
            <person name="Yang H.J."/>
            <person name="Xiao X.J."/>
            <person name="Hsiao Y.Y."/>
            <person name="Wu W.L."/>
            <person name="Chen Y.Y."/>
            <person name="Mitsuda N."/>
            <person name="Ohme-Takagi M."/>
            <person name="Luo Y.B."/>
            <person name="Van de Peer Y."/>
            <person name="Liu Z.J."/>
        </authorList>
    </citation>
    <scope>NUCLEOTIDE SEQUENCE [LARGE SCALE GENOMIC DNA]</scope>
    <source>
        <tissue evidence="1">The whole plant</tissue>
    </source>
</reference>
<name>A0A2I0WBQ4_9ASPA</name>
<dbReference type="EMBL" id="KZ502790">
    <property type="protein sequence ID" value="PKU73072.1"/>
    <property type="molecule type" value="Genomic_DNA"/>
</dbReference>
<protein>
    <submittedName>
        <fullName evidence="1">Uncharacterized protein</fullName>
    </submittedName>
</protein>
<accession>A0A2I0WBQ4</accession>